<comment type="caution">
    <text evidence="1">The sequence shown here is derived from an EMBL/GenBank/DDBJ whole genome shotgun (WGS) entry which is preliminary data.</text>
</comment>
<evidence type="ECO:0000313" key="2">
    <source>
        <dbReference type="Proteomes" id="UP000285150"/>
    </source>
</evidence>
<accession>A0A413BBM7</accession>
<evidence type="ECO:0000313" key="1">
    <source>
        <dbReference type="EMBL" id="RGW36478.1"/>
    </source>
</evidence>
<proteinExistence type="predicted"/>
<reference evidence="1 2" key="1">
    <citation type="submission" date="2018-08" db="EMBL/GenBank/DDBJ databases">
        <title>A genome reference for cultivated species of the human gut microbiota.</title>
        <authorList>
            <person name="Zou Y."/>
            <person name="Xue W."/>
            <person name="Luo G."/>
        </authorList>
    </citation>
    <scope>NUCLEOTIDE SEQUENCE [LARGE SCALE GENOMIC DNA]</scope>
    <source>
        <strain evidence="1 2">AF12-7</strain>
    </source>
</reference>
<dbReference type="EMBL" id="QSAF01000001">
    <property type="protein sequence ID" value="RGW36478.1"/>
    <property type="molecule type" value="Genomic_DNA"/>
</dbReference>
<protein>
    <submittedName>
        <fullName evidence="1">Uncharacterized protein</fullName>
    </submittedName>
</protein>
<dbReference type="AlphaFoldDB" id="A0A413BBM7"/>
<organism evidence="1 2">
    <name type="scientific">Bacteroides stercoris</name>
    <dbReference type="NCBI Taxonomy" id="46506"/>
    <lineage>
        <taxon>Bacteria</taxon>
        <taxon>Pseudomonadati</taxon>
        <taxon>Bacteroidota</taxon>
        <taxon>Bacteroidia</taxon>
        <taxon>Bacteroidales</taxon>
        <taxon>Bacteroidaceae</taxon>
        <taxon>Bacteroides</taxon>
    </lineage>
</organism>
<sequence length="82" mass="9969">MLLKCQAFQTQMPGVFMTNTRHFGSKLTVFRKQTRGIPEANPRYSGNGPCRIVKLRFLRFKPISIYTDWYYYIYIYYIYHLR</sequence>
<dbReference type="Proteomes" id="UP000285150">
    <property type="component" value="Unassembled WGS sequence"/>
</dbReference>
<name>A0A413BBM7_BACSE</name>
<gene>
    <name evidence="1" type="ORF">DWV77_00120</name>
</gene>